<evidence type="ECO:0008006" key="3">
    <source>
        <dbReference type="Google" id="ProtNLM"/>
    </source>
</evidence>
<dbReference type="Proteomes" id="UP000280197">
    <property type="component" value="Chromosome"/>
</dbReference>
<name>A0A3S9HS81_9ACTN</name>
<evidence type="ECO:0000313" key="1">
    <source>
        <dbReference type="EMBL" id="AZP15018.1"/>
    </source>
</evidence>
<dbReference type="EMBL" id="CP034463">
    <property type="protein sequence ID" value="AZP15018.1"/>
    <property type="molecule type" value="Genomic_DNA"/>
</dbReference>
<accession>A0A3S9HS81</accession>
<dbReference type="AlphaFoldDB" id="A0A3S9HS81"/>
<evidence type="ECO:0000313" key="2">
    <source>
        <dbReference type="Proteomes" id="UP000280197"/>
    </source>
</evidence>
<protein>
    <recommendedName>
        <fullName evidence="3">MmyB-like transcription regulator ligand binding domain-containing protein</fullName>
    </recommendedName>
</protein>
<gene>
    <name evidence="1" type="ORF">EJC51_02005</name>
</gene>
<reference evidence="1 2" key="1">
    <citation type="submission" date="2018-12" db="EMBL/GenBank/DDBJ databases">
        <authorList>
            <person name="Li K."/>
        </authorList>
    </citation>
    <scope>NUCLEOTIDE SEQUENCE [LARGE SCALE GENOMIC DNA]</scope>
    <source>
        <strain evidence="2">CR22</strain>
    </source>
</reference>
<organism evidence="1 2">
    <name type="scientific">Streptomyces aquilus</name>
    <dbReference type="NCBI Taxonomy" id="2548456"/>
    <lineage>
        <taxon>Bacteria</taxon>
        <taxon>Bacillati</taxon>
        <taxon>Actinomycetota</taxon>
        <taxon>Actinomycetes</taxon>
        <taxon>Kitasatosporales</taxon>
        <taxon>Streptomycetaceae</taxon>
        <taxon>Streptomyces</taxon>
    </lineage>
</organism>
<keyword evidence="2" id="KW-1185">Reference proteome</keyword>
<dbReference type="RefSeq" id="WP_126269404.1">
    <property type="nucleotide sequence ID" value="NZ_CP034463.1"/>
</dbReference>
<proteinExistence type="predicted"/>
<dbReference type="KEGG" id="saqu:EJC51_02005"/>
<sequence>MNSSVHRKELSQFLTDRRRRVAGLRRDEVAVLAELIRVARVFDHPIAGELSLAWDALTCMADPDQQLIVWSAEPDPRAYEGLCFLSSWAAATAANS</sequence>